<dbReference type="Pfam" id="PF05437">
    <property type="entry name" value="AzlD"/>
    <property type="match status" value="1"/>
</dbReference>
<evidence type="ECO:0000313" key="3">
    <source>
        <dbReference type="Proteomes" id="UP000661507"/>
    </source>
</evidence>
<dbReference type="EMBL" id="BMKW01000009">
    <property type="protein sequence ID" value="GGJ25717.1"/>
    <property type="molecule type" value="Genomic_DNA"/>
</dbReference>
<reference evidence="2" key="2">
    <citation type="submission" date="2020-09" db="EMBL/GenBank/DDBJ databases">
        <authorList>
            <person name="Sun Q."/>
            <person name="Zhou Y."/>
        </authorList>
    </citation>
    <scope>NUCLEOTIDE SEQUENCE</scope>
    <source>
        <strain evidence="2">CGMCC 1.3617</strain>
    </source>
</reference>
<accession>A0A917KTG9</accession>
<dbReference type="AlphaFoldDB" id="A0A917KTG9"/>
<protein>
    <recommendedName>
        <fullName evidence="4">AzlD domain-containing protein</fullName>
    </recommendedName>
</protein>
<name>A0A917KTG9_9PROT</name>
<evidence type="ECO:0000313" key="2">
    <source>
        <dbReference type="EMBL" id="GGJ25717.1"/>
    </source>
</evidence>
<comment type="caution">
    <text evidence="2">The sequence shown here is derived from an EMBL/GenBank/DDBJ whole genome shotgun (WGS) entry which is preliminary data.</text>
</comment>
<dbReference type="InterPro" id="IPR008407">
    <property type="entry name" value="Brnchd-chn_aa_trnsp_AzlD"/>
</dbReference>
<dbReference type="RefSeq" id="WP_188969235.1">
    <property type="nucleotide sequence ID" value="NZ_BMKW01000009.1"/>
</dbReference>
<keyword evidence="1" id="KW-1133">Transmembrane helix</keyword>
<keyword evidence="1" id="KW-0472">Membrane</keyword>
<dbReference type="Proteomes" id="UP000661507">
    <property type="component" value="Unassembled WGS sequence"/>
</dbReference>
<keyword evidence="3" id="KW-1185">Reference proteome</keyword>
<evidence type="ECO:0008006" key="4">
    <source>
        <dbReference type="Google" id="ProtNLM"/>
    </source>
</evidence>
<feature type="transmembrane region" description="Helical" evidence="1">
    <location>
        <begin position="87"/>
        <end position="105"/>
    </location>
</feature>
<feature type="transmembrane region" description="Helical" evidence="1">
    <location>
        <begin position="45"/>
        <end position="67"/>
    </location>
</feature>
<reference evidence="2" key="1">
    <citation type="journal article" date="2014" name="Int. J. Syst. Evol. Microbiol.">
        <title>Complete genome sequence of Corynebacterium casei LMG S-19264T (=DSM 44701T), isolated from a smear-ripened cheese.</title>
        <authorList>
            <consortium name="US DOE Joint Genome Institute (JGI-PGF)"/>
            <person name="Walter F."/>
            <person name="Albersmeier A."/>
            <person name="Kalinowski J."/>
            <person name="Ruckert C."/>
        </authorList>
    </citation>
    <scope>NUCLEOTIDE SEQUENCE</scope>
    <source>
        <strain evidence="2">CGMCC 1.3617</strain>
    </source>
</reference>
<proteinExistence type="predicted"/>
<evidence type="ECO:0000256" key="1">
    <source>
        <dbReference type="SAM" id="Phobius"/>
    </source>
</evidence>
<gene>
    <name evidence="2" type="ORF">GCM10011320_36360</name>
</gene>
<keyword evidence="1" id="KW-0812">Transmembrane</keyword>
<organism evidence="2 3">
    <name type="scientific">Neoroseomonas lacus</name>
    <dbReference type="NCBI Taxonomy" id="287609"/>
    <lineage>
        <taxon>Bacteria</taxon>
        <taxon>Pseudomonadati</taxon>
        <taxon>Pseudomonadota</taxon>
        <taxon>Alphaproteobacteria</taxon>
        <taxon>Acetobacterales</taxon>
        <taxon>Acetobacteraceae</taxon>
        <taxon>Neoroseomonas</taxon>
    </lineage>
</organism>
<sequence>MASADLALLLTALICLGLRLAGVWLAGGLSTEHPAIAWATAVAQATLAAFVTLAIISPAGALADVPLAARLAGLATGVVVCLTKRQWLLPALLAGITTMLIVRALV</sequence>